<sequence length="475" mass="53678">MLKQLKRLGGDSLLYALMNVGTKLIAFLMLPIYTTYLNPSEMGAFELIESIVSILTFVIIFGTDNALAYYFYKEKEEKDKEQFFKTALSFRLVIAMVFFLIFIVMGPYFAEVFLGSRDYYSVVLIAGTVLISEAVITLLLTFDRFNFKSKKVAGLTVFKLLLVALSSYVLLKFLNLKVESIYIGRLISGLVVLVFLIRPLFNFLSFKFRKDQLIKLLRYGAPLVPASIAFWIITFSNRIFLSMFESLESVGIFGVAIKFATVITLLTSSVQMAWRPYSMSIKDQPNAKKIYANIFYIILIIGMLGLISIASLAPFLLKFMVPDMIYMEAANYIAMLSLGSFLSFYYLIVSVGLFLEEKTAVISIYVGISAVVSVILNISLIPLFSIWGAVLALVISYVLVNVLIFIKSQSVYYIPVSLKKLLIPFIGGVISTGSIVIIYMYNFNSYYIFISWIFFFIVLLLTGFGKTVLNFTRGR</sequence>
<proteinExistence type="predicted"/>
<comment type="subcellular location">
    <subcellularLocation>
        <location evidence="1">Cell membrane</location>
        <topology evidence="1">Multi-pass membrane protein</topology>
    </subcellularLocation>
</comment>
<keyword evidence="8" id="KW-1185">Reference proteome</keyword>
<feature type="transmembrane region" description="Helical" evidence="6">
    <location>
        <begin position="12"/>
        <end position="30"/>
    </location>
</feature>
<evidence type="ECO:0000256" key="2">
    <source>
        <dbReference type="ARBA" id="ARBA00022475"/>
    </source>
</evidence>
<feature type="transmembrane region" description="Helical" evidence="6">
    <location>
        <begin position="418"/>
        <end position="440"/>
    </location>
</feature>
<dbReference type="PANTHER" id="PTHR30250">
    <property type="entry name" value="PST FAMILY PREDICTED COLANIC ACID TRANSPORTER"/>
    <property type="match status" value="1"/>
</dbReference>
<evidence type="ECO:0000256" key="3">
    <source>
        <dbReference type="ARBA" id="ARBA00022692"/>
    </source>
</evidence>
<accession>A0ABV6GEY5</accession>
<organism evidence="7 8">
    <name type="scientific">Metabacillus herbersteinensis</name>
    <dbReference type="NCBI Taxonomy" id="283816"/>
    <lineage>
        <taxon>Bacteria</taxon>
        <taxon>Bacillati</taxon>
        <taxon>Bacillota</taxon>
        <taxon>Bacilli</taxon>
        <taxon>Bacillales</taxon>
        <taxon>Bacillaceae</taxon>
        <taxon>Metabacillus</taxon>
    </lineage>
</organism>
<evidence type="ECO:0000313" key="7">
    <source>
        <dbReference type="EMBL" id="MFC0272231.1"/>
    </source>
</evidence>
<dbReference type="PANTHER" id="PTHR30250:SF11">
    <property type="entry name" value="O-ANTIGEN TRANSPORTER-RELATED"/>
    <property type="match status" value="1"/>
</dbReference>
<dbReference type="InterPro" id="IPR002797">
    <property type="entry name" value="Polysacc_synth"/>
</dbReference>
<evidence type="ECO:0000256" key="1">
    <source>
        <dbReference type="ARBA" id="ARBA00004651"/>
    </source>
</evidence>
<feature type="transmembrane region" description="Helical" evidence="6">
    <location>
        <begin position="329"/>
        <end position="348"/>
    </location>
</feature>
<feature type="transmembrane region" description="Helical" evidence="6">
    <location>
        <begin position="122"/>
        <end position="140"/>
    </location>
</feature>
<keyword evidence="5 6" id="KW-0472">Membrane</keyword>
<feature type="transmembrane region" description="Helical" evidence="6">
    <location>
        <begin position="152"/>
        <end position="171"/>
    </location>
</feature>
<evidence type="ECO:0000256" key="5">
    <source>
        <dbReference type="ARBA" id="ARBA00023136"/>
    </source>
</evidence>
<evidence type="ECO:0000256" key="4">
    <source>
        <dbReference type="ARBA" id="ARBA00022989"/>
    </source>
</evidence>
<dbReference type="RefSeq" id="WP_378934339.1">
    <property type="nucleotide sequence ID" value="NZ_JBHLVO010000009.1"/>
</dbReference>
<feature type="transmembrane region" description="Helical" evidence="6">
    <location>
        <begin position="446"/>
        <end position="469"/>
    </location>
</feature>
<feature type="transmembrane region" description="Helical" evidence="6">
    <location>
        <begin position="252"/>
        <end position="274"/>
    </location>
</feature>
<feature type="transmembrane region" description="Helical" evidence="6">
    <location>
        <begin position="386"/>
        <end position="406"/>
    </location>
</feature>
<dbReference type="Proteomes" id="UP001589854">
    <property type="component" value="Unassembled WGS sequence"/>
</dbReference>
<keyword evidence="3 6" id="KW-0812">Transmembrane</keyword>
<dbReference type="EMBL" id="JBHLVO010000009">
    <property type="protein sequence ID" value="MFC0272231.1"/>
    <property type="molecule type" value="Genomic_DNA"/>
</dbReference>
<comment type="caution">
    <text evidence="7">The sequence shown here is derived from an EMBL/GenBank/DDBJ whole genome shotgun (WGS) entry which is preliminary data.</text>
</comment>
<feature type="transmembrane region" description="Helical" evidence="6">
    <location>
        <begin position="294"/>
        <end position="317"/>
    </location>
</feature>
<keyword evidence="2" id="KW-1003">Cell membrane</keyword>
<protein>
    <submittedName>
        <fullName evidence="7">Oligosaccharide flippase family protein</fullName>
    </submittedName>
</protein>
<gene>
    <name evidence="7" type="ORF">ACFFIX_12375</name>
</gene>
<name>A0ABV6GEY5_9BACI</name>
<reference evidence="7 8" key="1">
    <citation type="submission" date="2024-09" db="EMBL/GenBank/DDBJ databases">
        <authorList>
            <person name="Sun Q."/>
            <person name="Mori K."/>
        </authorList>
    </citation>
    <scope>NUCLEOTIDE SEQUENCE [LARGE SCALE GENOMIC DNA]</scope>
    <source>
        <strain evidence="7 8">CCM 7228</strain>
    </source>
</reference>
<dbReference type="Pfam" id="PF01943">
    <property type="entry name" value="Polysacc_synt"/>
    <property type="match status" value="1"/>
</dbReference>
<feature type="transmembrane region" description="Helical" evidence="6">
    <location>
        <begin position="183"/>
        <end position="204"/>
    </location>
</feature>
<feature type="transmembrane region" description="Helical" evidence="6">
    <location>
        <begin position="92"/>
        <end position="110"/>
    </location>
</feature>
<feature type="transmembrane region" description="Helical" evidence="6">
    <location>
        <begin position="216"/>
        <end position="240"/>
    </location>
</feature>
<feature type="transmembrane region" description="Helical" evidence="6">
    <location>
        <begin position="360"/>
        <end position="380"/>
    </location>
</feature>
<evidence type="ECO:0000313" key="8">
    <source>
        <dbReference type="Proteomes" id="UP001589854"/>
    </source>
</evidence>
<keyword evidence="4 6" id="KW-1133">Transmembrane helix</keyword>
<evidence type="ECO:0000256" key="6">
    <source>
        <dbReference type="SAM" id="Phobius"/>
    </source>
</evidence>
<feature type="transmembrane region" description="Helical" evidence="6">
    <location>
        <begin position="50"/>
        <end position="72"/>
    </location>
</feature>
<dbReference type="InterPro" id="IPR050833">
    <property type="entry name" value="Poly_Biosynth_Transport"/>
</dbReference>